<feature type="domain" description="PurM-like C-terminal" evidence="2">
    <location>
        <begin position="9"/>
        <end position="113"/>
    </location>
</feature>
<dbReference type="InterPro" id="IPR036676">
    <property type="entry name" value="PurM-like_C_sf"/>
</dbReference>
<organism evidence="3">
    <name type="scientific">mine drainage metagenome</name>
    <dbReference type="NCBI Taxonomy" id="410659"/>
    <lineage>
        <taxon>unclassified sequences</taxon>
        <taxon>metagenomes</taxon>
        <taxon>ecological metagenomes</taxon>
    </lineage>
</organism>
<sequence length="150" mass="16005">MLALLDVRPRVREGIALAPLVHAMIDTSDGIADSAHLMARASGVRLVLDSDRIPWDRSIAALPRAAREEAGFFGGDYELLAAVPSSALRRAMRAVGSAGGRLRVVGRAERGTGAYLFAPSGLRPLPAAGWSPFQRTPRRPQDRAAPSQGR</sequence>
<reference evidence="3" key="2">
    <citation type="journal article" date="2014" name="ISME J.">
        <title>Microbial stratification in low pH oxic and suboxic macroscopic growths along an acid mine drainage.</title>
        <authorList>
            <person name="Mendez-Garcia C."/>
            <person name="Mesa V."/>
            <person name="Sprenger R.R."/>
            <person name="Richter M."/>
            <person name="Diez M.S."/>
            <person name="Solano J."/>
            <person name="Bargiela R."/>
            <person name="Golyshina O.V."/>
            <person name="Manteca A."/>
            <person name="Ramos J.L."/>
            <person name="Gallego J.R."/>
            <person name="Llorente I."/>
            <person name="Martins Dos Santos V.A."/>
            <person name="Jensen O.N."/>
            <person name="Pelaez A.I."/>
            <person name="Sanchez J."/>
            <person name="Ferrer M."/>
        </authorList>
    </citation>
    <scope>NUCLEOTIDE SEQUENCE</scope>
</reference>
<keyword evidence="3" id="KW-0808">Transferase</keyword>
<dbReference type="Pfam" id="PF02769">
    <property type="entry name" value="AIRS_C"/>
    <property type="match status" value="1"/>
</dbReference>
<reference evidence="3" key="1">
    <citation type="submission" date="2013-08" db="EMBL/GenBank/DDBJ databases">
        <authorList>
            <person name="Mendez C."/>
            <person name="Richter M."/>
            <person name="Ferrer M."/>
            <person name="Sanchez J."/>
        </authorList>
    </citation>
    <scope>NUCLEOTIDE SEQUENCE</scope>
</reference>
<dbReference type="Gene3D" id="3.90.650.10">
    <property type="entry name" value="PurM-like C-terminal domain"/>
    <property type="match status" value="1"/>
</dbReference>
<keyword evidence="3" id="KW-0418">Kinase</keyword>
<evidence type="ECO:0000313" key="3">
    <source>
        <dbReference type="EMBL" id="EQD44478.1"/>
    </source>
</evidence>
<dbReference type="InterPro" id="IPR006283">
    <property type="entry name" value="ThiL-like"/>
</dbReference>
<dbReference type="InterPro" id="IPR010918">
    <property type="entry name" value="PurM-like_C_dom"/>
</dbReference>
<proteinExistence type="predicted"/>
<dbReference type="GO" id="GO:0009228">
    <property type="term" value="P:thiamine biosynthetic process"/>
    <property type="evidence" value="ECO:0007669"/>
    <property type="project" value="InterPro"/>
</dbReference>
<accession>T0ZIG2</accession>
<dbReference type="SUPFAM" id="SSF56042">
    <property type="entry name" value="PurM C-terminal domain-like"/>
    <property type="match status" value="1"/>
</dbReference>
<dbReference type="GO" id="GO:0009030">
    <property type="term" value="F:thiamine-phosphate kinase activity"/>
    <property type="evidence" value="ECO:0007669"/>
    <property type="project" value="InterPro"/>
</dbReference>
<dbReference type="EMBL" id="AUZX01011069">
    <property type="protein sequence ID" value="EQD44478.1"/>
    <property type="molecule type" value="Genomic_DNA"/>
</dbReference>
<comment type="caution">
    <text evidence="3">The sequence shown here is derived from an EMBL/GenBank/DDBJ whole genome shotgun (WGS) entry which is preliminary data.</text>
</comment>
<dbReference type="PANTHER" id="PTHR30270">
    <property type="entry name" value="THIAMINE-MONOPHOSPHATE KINASE"/>
    <property type="match status" value="1"/>
</dbReference>
<name>T0ZIG2_9ZZZZ</name>
<evidence type="ECO:0000256" key="1">
    <source>
        <dbReference type="SAM" id="MobiDB-lite"/>
    </source>
</evidence>
<feature type="region of interest" description="Disordered" evidence="1">
    <location>
        <begin position="128"/>
        <end position="150"/>
    </location>
</feature>
<protein>
    <submittedName>
        <fullName evidence="3">Thiamine-monophosphate kinase</fullName>
    </submittedName>
</protein>
<gene>
    <name evidence="3" type="ORF">B1A_15092</name>
</gene>
<evidence type="ECO:0000259" key="2">
    <source>
        <dbReference type="Pfam" id="PF02769"/>
    </source>
</evidence>
<dbReference type="AlphaFoldDB" id="T0ZIG2"/>
<dbReference type="PANTHER" id="PTHR30270:SF3">
    <property type="entry name" value="THIAMINE-MONOPHOSPHATE KINASE"/>
    <property type="match status" value="1"/>
</dbReference>